<comment type="catalytic activity">
    <reaction evidence="12">
        <text>FMN + ATP + H(+) = FAD + diphosphate</text>
        <dbReference type="Rhea" id="RHEA:17237"/>
        <dbReference type="ChEBI" id="CHEBI:15378"/>
        <dbReference type="ChEBI" id="CHEBI:30616"/>
        <dbReference type="ChEBI" id="CHEBI:33019"/>
        <dbReference type="ChEBI" id="CHEBI:57692"/>
        <dbReference type="ChEBI" id="CHEBI:58210"/>
        <dbReference type="EC" id="2.7.7.2"/>
    </reaction>
</comment>
<evidence type="ECO:0000259" key="14">
    <source>
        <dbReference type="Pfam" id="PF01507"/>
    </source>
</evidence>
<evidence type="ECO:0000256" key="5">
    <source>
        <dbReference type="ARBA" id="ARBA00022679"/>
    </source>
</evidence>
<dbReference type="SUPFAM" id="SSF52402">
    <property type="entry name" value="Adenine nucleotide alpha hydrolases-like"/>
    <property type="match status" value="1"/>
</dbReference>
<evidence type="ECO:0000313" key="16">
    <source>
        <dbReference type="Proteomes" id="UP000481858"/>
    </source>
</evidence>
<comment type="pathway">
    <text evidence="1">Cofactor biosynthesis; FAD biosynthesis; FAD from FMN: step 1/1.</text>
</comment>
<evidence type="ECO:0000313" key="15">
    <source>
        <dbReference type="EMBL" id="KAF2968573.1"/>
    </source>
</evidence>
<dbReference type="Proteomes" id="UP000481858">
    <property type="component" value="Unassembled WGS sequence"/>
</dbReference>
<evidence type="ECO:0000256" key="7">
    <source>
        <dbReference type="ARBA" id="ARBA00022741"/>
    </source>
</evidence>
<evidence type="ECO:0000256" key="11">
    <source>
        <dbReference type="ARBA" id="ARBA00031871"/>
    </source>
</evidence>
<accession>A0A7C8MU22</accession>
<dbReference type="GO" id="GO:0003919">
    <property type="term" value="F:FMN adenylyltransferase activity"/>
    <property type="evidence" value="ECO:0007669"/>
    <property type="project" value="UniProtKB-EC"/>
</dbReference>
<evidence type="ECO:0000256" key="13">
    <source>
        <dbReference type="SAM" id="MobiDB-lite"/>
    </source>
</evidence>
<feature type="compositionally biased region" description="Basic and acidic residues" evidence="13">
    <location>
        <begin position="360"/>
        <end position="376"/>
    </location>
</feature>
<evidence type="ECO:0000256" key="2">
    <source>
        <dbReference type="ARBA" id="ARBA00012393"/>
    </source>
</evidence>
<keyword evidence="16" id="KW-1185">Reference proteome</keyword>
<keyword evidence="4" id="KW-0288">FMN</keyword>
<sequence>MTEDPSDRSTYTTYQTTPTLNGYPAKIESASSSPRPLYDICLEIRRKVDSFLAEDPGTSLLRTLQARVREAIGVVDEALQRYELQEISISYNGGKDCLVLLIIILACLAHRLPPPNKNQKCKTPNGSSDSTRFPEKFQAVYIVSPHPFSEIDDFVVTSSAEYQLDVTRYELKMKDGLEAYLADHPDIKAIFVGTRRTDPHGEKLTHFDPTDGGWPDFMRVHPVIDWHYDPVAKAAEKAADTTDRLPPITKEPEATAEASMVPSAPAPPATTDALVAPEEAPAAEAQEDSANKLSESETTALEPEKPSDPTPAPAPAPEPQPATTETAASGAESSAPAGPDEAVEPPKPTSLEEAPDEDAAVEKPSEPKKPTDETPKTDASAATKSGGVATSNKRKAEAADNAEANSVDTETTEPPEKKPKTNGTATNGAPRKPGRPRKDKNSVAPVGRTARKTRSQGAAD</sequence>
<dbReference type="InParanoid" id="A0A7C8MU22"/>
<evidence type="ECO:0000256" key="4">
    <source>
        <dbReference type="ARBA" id="ARBA00022643"/>
    </source>
</evidence>
<dbReference type="Gene3D" id="3.40.50.620">
    <property type="entry name" value="HUPs"/>
    <property type="match status" value="1"/>
</dbReference>
<organism evidence="15 16">
    <name type="scientific">Xylaria multiplex</name>
    <dbReference type="NCBI Taxonomy" id="323545"/>
    <lineage>
        <taxon>Eukaryota</taxon>
        <taxon>Fungi</taxon>
        <taxon>Dikarya</taxon>
        <taxon>Ascomycota</taxon>
        <taxon>Pezizomycotina</taxon>
        <taxon>Sordariomycetes</taxon>
        <taxon>Xylariomycetidae</taxon>
        <taxon>Xylariales</taxon>
        <taxon>Xylariaceae</taxon>
        <taxon>Xylaria</taxon>
    </lineage>
</organism>
<dbReference type="EC" id="2.7.7.2" evidence="2"/>
<keyword evidence="5" id="KW-0808">Transferase</keyword>
<dbReference type="InterPro" id="IPR002500">
    <property type="entry name" value="PAPS_reduct_dom"/>
</dbReference>
<keyword evidence="6" id="KW-0548">Nucleotidyltransferase</keyword>
<proteinExistence type="predicted"/>
<dbReference type="GO" id="GO:0005524">
    <property type="term" value="F:ATP binding"/>
    <property type="evidence" value="ECO:0007669"/>
    <property type="project" value="UniProtKB-KW"/>
</dbReference>
<dbReference type="OrthoDB" id="270728at2759"/>
<dbReference type="CDD" id="cd23948">
    <property type="entry name" value="FAD_synthase"/>
    <property type="match status" value="1"/>
</dbReference>
<evidence type="ECO:0000256" key="6">
    <source>
        <dbReference type="ARBA" id="ARBA00022695"/>
    </source>
</evidence>
<dbReference type="PANTHER" id="PTHR23293:SF9">
    <property type="entry name" value="FAD SYNTHASE"/>
    <property type="match status" value="1"/>
</dbReference>
<keyword evidence="3" id="KW-0285">Flavoprotein</keyword>
<keyword evidence="9" id="KW-0067">ATP-binding</keyword>
<evidence type="ECO:0000256" key="12">
    <source>
        <dbReference type="ARBA" id="ARBA00049494"/>
    </source>
</evidence>
<keyword evidence="8" id="KW-0274">FAD</keyword>
<evidence type="ECO:0000256" key="3">
    <source>
        <dbReference type="ARBA" id="ARBA00022630"/>
    </source>
</evidence>
<comment type="caution">
    <text evidence="15">The sequence shown here is derived from an EMBL/GenBank/DDBJ whole genome shotgun (WGS) entry which is preliminary data.</text>
</comment>
<gene>
    <name evidence="15" type="ORF">GQX73_g4963</name>
</gene>
<feature type="compositionally biased region" description="Polar residues" evidence="13">
    <location>
        <begin position="380"/>
        <end position="391"/>
    </location>
</feature>
<feature type="compositionally biased region" description="Pro residues" evidence="13">
    <location>
        <begin position="308"/>
        <end position="320"/>
    </location>
</feature>
<reference evidence="15 16" key="1">
    <citation type="submission" date="2019-12" db="EMBL/GenBank/DDBJ databases">
        <title>Draft genome sequence of the ascomycete Xylaria multiplex DSM 110363.</title>
        <authorList>
            <person name="Buettner E."/>
            <person name="Kellner H."/>
        </authorList>
    </citation>
    <scope>NUCLEOTIDE SEQUENCE [LARGE SCALE GENOMIC DNA]</scope>
    <source>
        <strain evidence="15 16">DSM 110363</strain>
    </source>
</reference>
<dbReference type="PANTHER" id="PTHR23293">
    <property type="entry name" value="FAD SYNTHETASE-RELATED FMN ADENYLYLTRANSFERASE"/>
    <property type="match status" value="1"/>
</dbReference>
<keyword evidence="7" id="KW-0547">Nucleotide-binding</keyword>
<evidence type="ECO:0000256" key="1">
    <source>
        <dbReference type="ARBA" id="ARBA00004726"/>
    </source>
</evidence>
<feature type="compositionally biased region" description="Low complexity" evidence="13">
    <location>
        <begin position="321"/>
        <end position="339"/>
    </location>
</feature>
<evidence type="ECO:0000256" key="9">
    <source>
        <dbReference type="ARBA" id="ARBA00022840"/>
    </source>
</evidence>
<protein>
    <recommendedName>
        <fullName evidence="2">FAD synthase</fullName>
        <ecNumber evidence="2">2.7.7.2</ecNumber>
    </recommendedName>
    <alternativeName>
        <fullName evidence="10">FAD pyrophosphorylase</fullName>
    </alternativeName>
    <alternativeName>
        <fullName evidence="11">FMN adenylyltransferase</fullName>
    </alternativeName>
</protein>
<dbReference type="Pfam" id="PF01507">
    <property type="entry name" value="PAPS_reduct"/>
    <property type="match status" value="1"/>
</dbReference>
<dbReference type="AlphaFoldDB" id="A0A7C8MU22"/>
<feature type="domain" description="Phosphoadenosine phosphosulphate reductase" evidence="14">
    <location>
        <begin position="87"/>
        <end position="232"/>
    </location>
</feature>
<dbReference type="GO" id="GO:0006747">
    <property type="term" value="P:FAD biosynthetic process"/>
    <property type="evidence" value="ECO:0007669"/>
    <property type="project" value="TreeGrafter"/>
</dbReference>
<feature type="region of interest" description="Disordered" evidence="13">
    <location>
        <begin position="235"/>
        <end position="460"/>
    </location>
</feature>
<feature type="compositionally biased region" description="Low complexity" evidence="13">
    <location>
        <begin position="256"/>
        <end position="284"/>
    </location>
</feature>
<evidence type="ECO:0000256" key="10">
    <source>
        <dbReference type="ARBA" id="ARBA00031145"/>
    </source>
</evidence>
<name>A0A7C8MU22_9PEZI</name>
<dbReference type="InterPro" id="IPR014729">
    <property type="entry name" value="Rossmann-like_a/b/a_fold"/>
</dbReference>
<evidence type="ECO:0000256" key="8">
    <source>
        <dbReference type="ARBA" id="ARBA00022827"/>
    </source>
</evidence>
<dbReference type="EMBL" id="WUBL01000048">
    <property type="protein sequence ID" value="KAF2968573.1"/>
    <property type="molecule type" value="Genomic_DNA"/>
</dbReference>